<reference evidence="1" key="1">
    <citation type="submission" date="2022-07" db="EMBL/GenBank/DDBJ databases">
        <title>Genome Sequence of Leucocoprinus birnbaumii.</title>
        <authorList>
            <person name="Buettner E."/>
        </authorList>
    </citation>
    <scope>NUCLEOTIDE SEQUENCE</scope>
    <source>
        <strain evidence="1">VT141</strain>
    </source>
</reference>
<dbReference type="EMBL" id="JANIEX010000053">
    <property type="protein sequence ID" value="KAJ3574922.1"/>
    <property type="molecule type" value="Genomic_DNA"/>
</dbReference>
<evidence type="ECO:0000313" key="2">
    <source>
        <dbReference type="Proteomes" id="UP001213000"/>
    </source>
</evidence>
<proteinExistence type="predicted"/>
<evidence type="ECO:0000313" key="1">
    <source>
        <dbReference type="EMBL" id="KAJ3574922.1"/>
    </source>
</evidence>
<gene>
    <name evidence="1" type="ORF">NP233_g1450</name>
</gene>
<dbReference type="AlphaFoldDB" id="A0AAD5W5L6"/>
<dbReference type="Proteomes" id="UP001213000">
    <property type="component" value="Unassembled WGS sequence"/>
</dbReference>
<accession>A0AAD5W5L6</accession>
<name>A0AAD5W5L6_9AGAR</name>
<sequence>MAEKILGLCLWSQSNQTLARVQPRTNLRFYISENAARALKFWCPALDRRCYQFLQREQSTPSESLDLLTHNARGHDSAEDNTRGIHKLKLQSPNGSGRLHLRENQSSIYPHRTAVAKELISSQPGLSRLVLYCFSFNSSEMLDLPSRISKEQFDFILEEVDKIVCFSDIDLDAMTPGSGWMGMKGEERTRELFKVVTIVDYIGDFFLTPWPEEELLFLDSEEPENVFCMNGGDSGDSVQDILFDIKAWILGAPLSDQSRPRCHTNDTQELIEELFNEEGNTHCPEVE</sequence>
<protein>
    <submittedName>
        <fullName evidence="1">Uncharacterized protein</fullName>
    </submittedName>
</protein>
<comment type="caution">
    <text evidence="1">The sequence shown here is derived from an EMBL/GenBank/DDBJ whole genome shotgun (WGS) entry which is preliminary data.</text>
</comment>
<keyword evidence="2" id="KW-1185">Reference proteome</keyword>
<organism evidence="1 2">
    <name type="scientific">Leucocoprinus birnbaumii</name>
    <dbReference type="NCBI Taxonomy" id="56174"/>
    <lineage>
        <taxon>Eukaryota</taxon>
        <taxon>Fungi</taxon>
        <taxon>Dikarya</taxon>
        <taxon>Basidiomycota</taxon>
        <taxon>Agaricomycotina</taxon>
        <taxon>Agaricomycetes</taxon>
        <taxon>Agaricomycetidae</taxon>
        <taxon>Agaricales</taxon>
        <taxon>Agaricineae</taxon>
        <taxon>Agaricaceae</taxon>
        <taxon>Leucocoprinus</taxon>
    </lineage>
</organism>